<dbReference type="KEGG" id="nfl:COO91_00075"/>
<name>A0A2K8SFH6_9NOSO</name>
<evidence type="ECO:0000313" key="1">
    <source>
        <dbReference type="EMBL" id="AUB34201.1"/>
    </source>
</evidence>
<reference evidence="1 3" key="1">
    <citation type="submission" date="2017-11" db="EMBL/GenBank/DDBJ databases">
        <title>Complete genome of a free-living desiccation-tolerant cyanobacterium and its photosynthetic adaptation to extreme terrestrial habitat.</title>
        <authorList>
            <person name="Shang J."/>
        </authorList>
    </citation>
    <scope>NUCLEOTIDE SEQUENCE [LARGE SCALE GENOMIC DNA]</scope>
    <source>
        <strain evidence="1 3">CCNUN1</strain>
    </source>
</reference>
<proteinExistence type="predicted"/>
<gene>
    <name evidence="1" type="ORF">COO91_00011</name>
    <name evidence="2" type="ORF">COO91_00075</name>
</gene>
<evidence type="ECO:0000313" key="3">
    <source>
        <dbReference type="Proteomes" id="UP000232003"/>
    </source>
</evidence>
<dbReference type="AlphaFoldDB" id="A0A2K8SFH6"/>
<dbReference type="KEGG" id="nfl:COO91_00011"/>
<evidence type="ECO:0000313" key="2">
    <source>
        <dbReference type="EMBL" id="AUB34262.1"/>
    </source>
</evidence>
<sequence>MSKYSIGDFKVGDRIIASGNRLGMVSSVHSKKITITWENGLSAEYTPKQMQAWNYKKLSEEKEAIASCQDSHNLTSAQELEPIFAMQDSSTDLNLSEPQRLTITAQASSNCDIPAYTTTATCEISQDLLNADSDTICTPIESIYLQLPHPAPHSPQKANGLEAQTSVIASPQSSKPLENYSQGLQPLKMSQDSSPAPITQDNPQAHISYHVRIIAYDKSNEYKYDLCRNESI</sequence>
<dbReference type="EMBL" id="CP024785">
    <property type="protein sequence ID" value="AUB34201.1"/>
    <property type="molecule type" value="Genomic_DNA"/>
</dbReference>
<dbReference type="Proteomes" id="UP000232003">
    <property type="component" value="Chromosome"/>
</dbReference>
<dbReference type="EMBL" id="CP024785">
    <property type="protein sequence ID" value="AUB34262.1"/>
    <property type="molecule type" value="Genomic_DNA"/>
</dbReference>
<protein>
    <submittedName>
        <fullName evidence="1">Uncharacterized protein</fullName>
    </submittedName>
</protein>
<accession>A0A2K8SFH6</accession>
<keyword evidence="3" id="KW-1185">Reference proteome</keyword>
<organism evidence="1 3">
    <name type="scientific">Nostoc flagelliforme CCNUN1</name>
    <dbReference type="NCBI Taxonomy" id="2038116"/>
    <lineage>
        <taxon>Bacteria</taxon>
        <taxon>Bacillati</taxon>
        <taxon>Cyanobacteriota</taxon>
        <taxon>Cyanophyceae</taxon>
        <taxon>Nostocales</taxon>
        <taxon>Nostocaceae</taxon>
        <taxon>Nostoc</taxon>
    </lineage>
</organism>